<evidence type="ECO:0000256" key="4">
    <source>
        <dbReference type="ARBA" id="ARBA00022603"/>
    </source>
</evidence>
<dbReference type="NCBIfam" id="NF001453">
    <property type="entry name" value="PRK00312.1"/>
    <property type="match status" value="1"/>
</dbReference>
<dbReference type="GO" id="GO:0032259">
    <property type="term" value="P:methylation"/>
    <property type="evidence" value="ECO:0007669"/>
    <property type="project" value="UniProtKB-KW"/>
</dbReference>
<dbReference type="CDD" id="cd02440">
    <property type="entry name" value="AdoMet_MTases"/>
    <property type="match status" value="1"/>
</dbReference>
<evidence type="ECO:0000256" key="2">
    <source>
        <dbReference type="ARBA" id="ARBA00005369"/>
    </source>
</evidence>
<organism evidence="8 9">
    <name type="scientific">Candidatus Woesebacteria bacterium RIFCSPLOWO2_01_FULL_39_25</name>
    <dbReference type="NCBI Taxonomy" id="1802521"/>
    <lineage>
        <taxon>Bacteria</taxon>
        <taxon>Candidatus Woeseibacteriota</taxon>
    </lineage>
</organism>
<dbReference type="Proteomes" id="UP000176725">
    <property type="component" value="Unassembled WGS sequence"/>
</dbReference>
<sequence>MKDEREQMVYTIKSKYGLGSSDVLSVMLQIPREKFVPKRYRDMVYHDGPVSIGYGQTMSQPYTVAYMTDLLELTGKEKVLEIGTGSGYQAAVLSRLAKGVYTVEIIRQLADGAKKTLKKLGFRNVYVRKGSGEYGWRKNAPYDAIIVTAGLGDKVPEELFDQLKKGGVLVAPLGRGHDKTMTRFEKNKNGEIIREKFGIFHFVPFVEEKD</sequence>
<name>A0A1F8BJA6_9BACT</name>
<dbReference type="STRING" id="1802521.A2893_02140"/>
<dbReference type="HAMAP" id="MF_00090">
    <property type="entry name" value="PIMT"/>
    <property type="match status" value="1"/>
</dbReference>
<evidence type="ECO:0000256" key="3">
    <source>
        <dbReference type="ARBA" id="ARBA00022490"/>
    </source>
</evidence>
<dbReference type="InterPro" id="IPR000682">
    <property type="entry name" value="PCMT"/>
</dbReference>
<evidence type="ECO:0000256" key="6">
    <source>
        <dbReference type="ARBA" id="ARBA00022691"/>
    </source>
</evidence>
<dbReference type="AlphaFoldDB" id="A0A1F8BJA6"/>
<dbReference type="NCBIfam" id="TIGR00080">
    <property type="entry name" value="pimt"/>
    <property type="match status" value="1"/>
</dbReference>
<keyword evidence="6 7" id="KW-0949">S-adenosyl-L-methionine</keyword>
<comment type="similarity">
    <text evidence="2 7">Belongs to the methyltransferase superfamily. L-isoaspartyl/D-aspartyl protein methyltransferase family.</text>
</comment>
<keyword evidence="3 7" id="KW-0963">Cytoplasm</keyword>
<evidence type="ECO:0000313" key="9">
    <source>
        <dbReference type="Proteomes" id="UP000176725"/>
    </source>
</evidence>
<dbReference type="GO" id="GO:0005737">
    <property type="term" value="C:cytoplasm"/>
    <property type="evidence" value="ECO:0007669"/>
    <property type="project" value="UniProtKB-SubCell"/>
</dbReference>
<evidence type="ECO:0000256" key="7">
    <source>
        <dbReference type="HAMAP-Rule" id="MF_00090"/>
    </source>
</evidence>
<dbReference type="GO" id="GO:0004719">
    <property type="term" value="F:protein-L-isoaspartate (D-aspartate) O-methyltransferase activity"/>
    <property type="evidence" value="ECO:0007669"/>
    <property type="project" value="UniProtKB-UniRule"/>
</dbReference>
<comment type="subcellular location">
    <subcellularLocation>
        <location evidence="1 7">Cytoplasm</location>
    </subcellularLocation>
</comment>
<dbReference type="InterPro" id="IPR029063">
    <property type="entry name" value="SAM-dependent_MTases_sf"/>
</dbReference>
<evidence type="ECO:0000256" key="1">
    <source>
        <dbReference type="ARBA" id="ARBA00004496"/>
    </source>
</evidence>
<dbReference type="Pfam" id="PF01135">
    <property type="entry name" value="PCMT"/>
    <property type="match status" value="1"/>
</dbReference>
<reference evidence="8 9" key="1">
    <citation type="journal article" date="2016" name="Nat. Commun.">
        <title>Thousands of microbial genomes shed light on interconnected biogeochemical processes in an aquifer system.</title>
        <authorList>
            <person name="Anantharaman K."/>
            <person name="Brown C.T."/>
            <person name="Hug L.A."/>
            <person name="Sharon I."/>
            <person name="Castelle C.J."/>
            <person name="Probst A.J."/>
            <person name="Thomas B.C."/>
            <person name="Singh A."/>
            <person name="Wilkins M.J."/>
            <person name="Karaoz U."/>
            <person name="Brodie E.L."/>
            <person name="Williams K.H."/>
            <person name="Hubbard S.S."/>
            <person name="Banfield J.F."/>
        </authorList>
    </citation>
    <scope>NUCLEOTIDE SEQUENCE [LARGE SCALE GENOMIC DNA]</scope>
</reference>
<dbReference type="FunFam" id="3.40.50.150:FF:000010">
    <property type="entry name" value="Protein-L-isoaspartate O-methyltransferase"/>
    <property type="match status" value="1"/>
</dbReference>
<comment type="caution">
    <text evidence="8">The sequence shown here is derived from an EMBL/GenBank/DDBJ whole genome shotgun (WGS) entry which is preliminary data.</text>
</comment>
<comment type="catalytic activity">
    <reaction evidence="7">
        <text>[protein]-L-isoaspartate + S-adenosyl-L-methionine = [protein]-L-isoaspartate alpha-methyl ester + S-adenosyl-L-homocysteine</text>
        <dbReference type="Rhea" id="RHEA:12705"/>
        <dbReference type="Rhea" id="RHEA-COMP:12143"/>
        <dbReference type="Rhea" id="RHEA-COMP:12144"/>
        <dbReference type="ChEBI" id="CHEBI:57856"/>
        <dbReference type="ChEBI" id="CHEBI:59789"/>
        <dbReference type="ChEBI" id="CHEBI:90596"/>
        <dbReference type="ChEBI" id="CHEBI:90598"/>
        <dbReference type="EC" id="2.1.1.77"/>
    </reaction>
</comment>
<feature type="active site" evidence="7">
    <location>
        <position position="59"/>
    </location>
</feature>
<dbReference type="EMBL" id="MGHH01000015">
    <property type="protein sequence ID" value="OGM63759.1"/>
    <property type="molecule type" value="Genomic_DNA"/>
</dbReference>
<dbReference type="Gene3D" id="3.40.50.150">
    <property type="entry name" value="Vaccinia Virus protein VP39"/>
    <property type="match status" value="1"/>
</dbReference>
<proteinExistence type="inferred from homology"/>
<evidence type="ECO:0000256" key="5">
    <source>
        <dbReference type="ARBA" id="ARBA00022679"/>
    </source>
</evidence>
<keyword evidence="4 7" id="KW-0489">Methyltransferase</keyword>
<accession>A0A1F8BJA6</accession>
<dbReference type="SUPFAM" id="SSF53335">
    <property type="entry name" value="S-adenosyl-L-methionine-dependent methyltransferases"/>
    <property type="match status" value="1"/>
</dbReference>
<keyword evidence="5 7" id="KW-0808">Transferase</keyword>
<evidence type="ECO:0000313" key="8">
    <source>
        <dbReference type="EMBL" id="OGM63759.1"/>
    </source>
</evidence>
<dbReference type="EC" id="2.1.1.77" evidence="7"/>
<dbReference type="GO" id="GO:0030091">
    <property type="term" value="P:protein repair"/>
    <property type="evidence" value="ECO:0007669"/>
    <property type="project" value="UniProtKB-UniRule"/>
</dbReference>
<dbReference type="PANTHER" id="PTHR11579">
    <property type="entry name" value="PROTEIN-L-ISOASPARTATE O-METHYLTRANSFERASE"/>
    <property type="match status" value="1"/>
</dbReference>
<gene>
    <name evidence="7" type="primary">pcm</name>
    <name evidence="8" type="ORF">A2893_02140</name>
</gene>
<comment type="function">
    <text evidence="7">Catalyzes the methyl esterification of L-isoaspartyl residues in peptides and proteins that result from spontaneous decomposition of normal L-aspartyl and L-asparaginyl residues. It plays a role in the repair and/or degradation of damaged proteins.</text>
</comment>
<protein>
    <recommendedName>
        <fullName evidence="7">Protein-L-isoaspartate O-methyltransferase</fullName>
        <ecNumber evidence="7">2.1.1.77</ecNumber>
    </recommendedName>
    <alternativeName>
        <fullName evidence="7">L-isoaspartyl protein carboxyl methyltransferase</fullName>
    </alternativeName>
    <alternativeName>
        <fullName evidence="7">Protein L-isoaspartyl methyltransferase</fullName>
    </alternativeName>
    <alternativeName>
        <fullName evidence="7">Protein-beta-aspartate methyltransferase</fullName>
        <shortName evidence="7">PIMT</shortName>
    </alternativeName>
</protein>
<dbReference type="PANTHER" id="PTHR11579:SF0">
    <property type="entry name" value="PROTEIN-L-ISOASPARTATE(D-ASPARTATE) O-METHYLTRANSFERASE"/>
    <property type="match status" value="1"/>
</dbReference>